<sequence>MFSKDYSFLEEVHTCPHCQKKMECCDAPQFHVGDGLGWGSDVLFICLNDDCPLFVKGWDRIEQQYGHSASYRYMELPGSKESNLMMVGNEMAFKGSIVDPEALKKQNVRYQKEIEATKALDSCLENNDLGPVMTLILDEGADKVQRKKAIQLLLQLNNLKCIDPIRNHSFKDSSIEQEVNMVISQLLQNNFSKECPFCCEIIKSQANKCMHCKTDL</sequence>
<evidence type="ECO:0000313" key="1">
    <source>
        <dbReference type="EMBL" id="SHO45325.1"/>
    </source>
</evidence>
<proteinExistence type="predicted"/>
<dbReference type="RefSeq" id="WP_073612392.1">
    <property type="nucleotide sequence ID" value="NZ_FRFE01000004.1"/>
</dbReference>
<dbReference type="Proteomes" id="UP000184603">
    <property type="component" value="Unassembled WGS sequence"/>
</dbReference>
<dbReference type="EMBL" id="FRFE01000004">
    <property type="protein sequence ID" value="SHO45325.1"/>
    <property type="molecule type" value="Genomic_DNA"/>
</dbReference>
<dbReference type="AlphaFoldDB" id="A0A1M7Y0W4"/>
<gene>
    <name evidence="1" type="ORF">SAMN02745220_01042</name>
</gene>
<dbReference type="OrthoDB" id="598068at2"/>
<evidence type="ECO:0008006" key="3">
    <source>
        <dbReference type="Google" id="ProtNLM"/>
    </source>
</evidence>
<name>A0A1M7Y0W4_9BACT</name>
<reference evidence="1 2" key="1">
    <citation type="submission" date="2016-12" db="EMBL/GenBank/DDBJ databases">
        <authorList>
            <person name="Song W.-J."/>
            <person name="Kurnit D.M."/>
        </authorList>
    </citation>
    <scope>NUCLEOTIDE SEQUENCE [LARGE SCALE GENOMIC DNA]</scope>
    <source>
        <strain evidence="1 2">DSM 18488</strain>
    </source>
</reference>
<evidence type="ECO:0000313" key="2">
    <source>
        <dbReference type="Proteomes" id="UP000184603"/>
    </source>
</evidence>
<keyword evidence="2" id="KW-1185">Reference proteome</keyword>
<organism evidence="1 2">
    <name type="scientific">Desulfopila aestuarii DSM 18488</name>
    <dbReference type="NCBI Taxonomy" id="1121416"/>
    <lineage>
        <taxon>Bacteria</taxon>
        <taxon>Pseudomonadati</taxon>
        <taxon>Thermodesulfobacteriota</taxon>
        <taxon>Desulfobulbia</taxon>
        <taxon>Desulfobulbales</taxon>
        <taxon>Desulfocapsaceae</taxon>
        <taxon>Desulfopila</taxon>
    </lineage>
</organism>
<protein>
    <recommendedName>
        <fullName evidence="3">Zinc ribbon domain-containing protein</fullName>
    </recommendedName>
</protein>
<dbReference type="STRING" id="1121416.SAMN02745220_01042"/>
<accession>A0A1M7Y0W4</accession>